<comment type="caution">
    <text evidence="2">The sequence shown here is derived from an EMBL/GenBank/DDBJ whole genome shotgun (WGS) entry which is preliminary data.</text>
</comment>
<protein>
    <recommendedName>
        <fullName evidence="4">Collagen triple helix repeat protein</fullName>
    </recommendedName>
</protein>
<dbReference type="EMBL" id="RAPQ01000008">
    <property type="protein sequence ID" value="RKE03637.1"/>
    <property type="molecule type" value="Genomic_DNA"/>
</dbReference>
<keyword evidence="3" id="KW-1185">Reference proteome</keyword>
<dbReference type="AlphaFoldDB" id="A0A419X7C3"/>
<accession>A0A419X7C3</accession>
<feature type="signal peptide" evidence="1">
    <location>
        <begin position="1"/>
        <end position="24"/>
    </location>
</feature>
<dbReference type="Proteomes" id="UP000284531">
    <property type="component" value="Unassembled WGS sequence"/>
</dbReference>
<dbReference type="RefSeq" id="WP_120238503.1">
    <property type="nucleotide sequence ID" value="NZ_RAPQ01000008.1"/>
</dbReference>
<evidence type="ECO:0000256" key="1">
    <source>
        <dbReference type="SAM" id="SignalP"/>
    </source>
</evidence>
<feature type="chain" id="PRO_5019443032" description="Collagen triple helix repeat protein" evidence="1">
    <location>
        <begin position="25"/>
        <end position="311"/>
    </location>
</feature>
<sequence length="311" mass="33793">MKTRKLYYFLVAVLTLSISITACSGDDGDMGPEGKQGIQGEVGPAGADGSVIYSGEGEPNAETGVAGDYYLDSTTGMIYGPKKNDDSWNEVDSFSLKGANGQDGQDGSKILSGYDTPSNSIGNIGDYYLDKETYTLYGPKLDVPTFGVSAWGTGLMLKGADGNANVHTFIATVASSDWYSWGSNVAGNFSKTLTRDINFSALNEDMYDNGIILVYWQSTNSRILLPETKLSSQKNFLTHEGYAFKNSSDGKYVLRIKKNLKGIENLTELLTTEDSEYRIKLITGQPATELSLIKNNPEKLFEVVARMEVAN</sequence>
<gene>
    <name evidence="2" type="ORF">BXY64_0646</name>
</gene>
<proteinExistence type="predicted"/>
<organism evidence="2 3">
    <name type="scientific">Marinifilum flexuosum</name>
    <dbReference type="NCBI Taxonomy" id="1117708"/>
    <lineage>
        <taxon>Bacteria</taxon>
        <taxon>Pseudomonadati</taxon>
        <taxon>Bacteroidota</taxon>
        <taxon>Bacteroidia</taxon>
        <taxon>Marinilabiliales</taxon>
        <taxon>Marinifilaceae</taxon>
    </lineage>
</organism>
<reference evidence="2 3" key="1">
    <citation type="submission" date="2018-09" db="EMBL/GenBank/DDBJ databases">
        <title>Genomic Encyclopedia of Archaeal and Bacterial Type Strains, Phase II (KMG-II): from individual species to whole genera.</title>
        <authorList>
            <person name="Goeker M."/>
        </authorList>
    </citation>
    <scope>NUCLEOTIDE SEQUENCE [LARGE SCALE GENOMIC DNA]</scope>
    <source>
        <strain evidence="2 3">DSM 21950</strain>
    </source>
</reference>
<evidence type="ECO:0000313" key="3">
    <source>
        <dbReference type="Proteomes" id="UP000284531"/>
    </source>
</evidence>
<dbReference type="PROSITE" id="PS51257">
    <property type="entry name" value="PROKAR_LIPOPROTEIN"/>
    <property type="match status" value="1"/>
</dbReference>
<evidence type="ECO:0008006" key="4">
    <source>
        <dbReference type="Google" id="ProtNLM"/>
    </source>
</evidence>
<dbReference type="OrthoDB" id="8457242at2"/>
<keyword evidence="1" id="KW-0732">Signal</keyword>
<evidence type="ECO:0000313" key="2">
    <source>
        <dbReference type="EMBL" id="RKE03637.1"/>
    </source>
</evidence>
<name>A0A419X7C3_9BACT</name>